<feature type="domain" description="ACT" evidence="4">
    <location>
        <begin position="142"/>
        <end position="215"/>
    </location>
</feature>
<dbReference type="SMART" id="SM00116">
    <property type="entry name" value="CBS"/>
    <property type="match status" value="2"/>
</dbReference>
<dbReference type="PANTHER" id="PTHR43080:SF2">
    <property type="entry name" value="CBS DOMAIN-CONTAINING PROTEIN"/>
    <property type="match status" value="1"/>
</dbReference>
<dbReference type="PANTHER" id="PTHR43080">
    <property type="entry name" value="CBS DOMAIN-CONTAINING PROTEIN CBSX3, MITOCHONDRIAL"/>
    <property type="match status" value="1"/>
</dbReference>
<feature type="domain" description="CBS" evidence="3">
    <location>
        <begin position="81"/>
        <end position="138"/>
    </location>
</feature>
<dbReference type="InterPro" id="IPR002912">
    <property type="entry name" value="ACT_dom"/>
</dbReference>
<name>A0A1V5T4A7_9BACT</name>
<proteinExistence type="predicted"/>
<evidence type="ECO:0000256" key="1">
    <source>
        <dbReference type="ARBA" id="ARBA00023122"/>
    </source>
</evidence>
<dbReference type="EMBL" id="MWBQ01000021">
    <property type="protein sequence ID" value="OQA61241.1"/>
    <property type="molecule type" value="Genomic_DNA"/>
</dbReference>
<dbReference type="Pfam" id="PF22190">
    <property type="entry name" value="TTHA0829-like_ACT"/>
    <property type="match status" value="1"/>
</dbReference>
<dbReference type="Proteomes" id="UP000485569">
    <property type="component" value="Unassembled WGS sequence"/>
</dbReference>
<dbReference type="Pfam" id="PF00571">
    <property type="entry name" value="CBS"/>
    <property type="match status" value="2"/>
</dbReference>
<evidence type="ECO:0000259" key="4">
    <source>
        <dbReference type="PROSITE" id="PS51671"/>
    </source>
</evidence>
<comment type="caution">
    <text evidence="5">The sequence shown here is derived from an EMBL/GenBank/DDBJ whole genome shotgun (WGS) entry which is preliminary data.</text>
</comment>
<dbReference type="SUPFAM" id="SSF54631">
    <property type="entry name" value="CBS-domain pair"/>
    <property type="match status" value="1"/>
</dbReference>
<sequence>MLVRDRMSKDVVLITSTTTILEAEKLMKENEIRRLPVVDRDKLIGIVTYNDLLEAEPSKATTLSRFELTYLLSKMNVAEIMEKNVITIKPDIPIEEAALIMKKNKVGGLPVVEETRVVGMITESDIFDVLVETLGVELGGTRITLELPEKPGELHRVTGIVSQFMVNILSLATFYINERPDLRYVVIRVATRDYEPIIEAFKADGITVKHVWVSPVDEEV</sequence>
<dbReference type="PROSITE" id="PS51671">
    <property type="entry name" value="ACT"/>
    <property type="match status" value="1"/>
</dbReference>
<dbReference type="PROSITE" id="PS51371">
    <property type="entry name" value="CBS"/>
    <property type="match status" value="2"/>
</dbReference>
<dbReference type="InterPro" id="IPR045865">
    <property type="entry name" value="ACT-like_dom_sf"/>
</dbReference>
<accession>A0A1V5T4A7</accession>
<organism evidence="5">
    <name type="scientific">Candidatus Atribacter allofermentans</name>
    <dbReference type="NCBI Taxonomy" id="1852833"/>
    <lineage>
        <taxon>Bacteria</taxon>
        <taxon>Pseudomonadati</taxon>
        <taxon>Atribacterota</taxon>
        <taxon>Atribacteria</taxon>
        <taxon>Atribacterales</taxon>
        <taxon>Atribacteraceae</taxon>
        <taxon>Atribacter</taxon>
    </lineage>
</organism>
<dbReference type="Gene3D" id="3.10.580.10">
    <property type="entry name" value="CBS-domain"/>
    <property type="match status" value="1"/>
</dbReference>
<evidence type="ECO:0000313" key="5">
    <source>
        <dbReference type="EMBL" id="OQA61241.1"/>
    </source>
</evidence>
<dbReference type="InterPro" id="IPR046342">
    <property type="entry name" value="CBS_dom_sf"/>
</dbReference>
<protein>
    <submittedName>
        <fullName evidence="5">Hypoxic response protein 1</fullName>
    </submittedName>
</protein>
<dbReference type="AlphaFoldDB" id="A0A1V5T4A7"/>
<evidence type="ECO:0000259" key="3">
    <source>
        <dbReference type="PROSITE" id="PS51371"/>
    </source>
</evidence>
<dbReference type="InterPro" id="IPR051257">
    <property type="entry name" value="Diverse_CBS-Domain"/>
</dbReference>
<gene>
    <name evidence="5" type="primary">hrp1</name>
    <name evidence="5" type="ORF">BWY41_00192</name>
</gene>
<dbReference type="Gene3D" id="3.30.70.260">
    <property type="match status" value="1"/>
</dbReference>
<keyword evidence="1 2" id="KW-0129">CBS domain</keyword>
<dbReference type="InterPro" id="IPR000644">
    <property type="entry name" value="CBS_dom"/>
</dbReference>
<dbReference type="SUPFAM" id="SSF55021">
    <property type="entry name" value="ACT-like"/>
    <property type="match status" value="1"/>
</dbReference>
<evidence type="ECO:0000256" key="2">
    <source>
        <dbReference type="PROSITE-ProRule" id="PRU00703"/>
    </source>
</evidence>
<reference evidence="5" key="1">
    <citation type="submission" date="2017-02" db="EMBL/GenBank/DDBJ databases">
        <title>Delving into the versatile metabolic prowess of the omnipresent phylum Bacteroidetes.</title>
        <authorList>
            <person name="Nobu M.K."/>
            <person name="Mei R."/>
            <person name="Narihiro T."/>
            <person name="Kuroda K."/>
            <person name="Liu W.-T."/>
        </authorList>
    </citation>
    <scope>NUCLEOTIDE SEQUENCE</scope>
    <source>
        <strain evidence="5">ADurb.Bin276</strain>
    </source>
</reference>
<dbReference type="CDD" id="cd04584">
    <property type="entry name" value="CBS_pair_AcuB_like"/>
    <property type="match status" value="1"/>
</dbReference>
<feature type="domain" description="CBS" evidence="3">
    <location>
        <begin position="7"/>
        <end position="63"/>
    </location>
</feature>